<dbReference type="Proteomes" id="UP000253594">
    <property type="component" value="Unassembled WGS sequence"/>
</dbReference>
<feature type="non-terminal residue" evidence="2">
    <location>
        <position position="120"/>
    </location>
</feature>
<comment type="caution">
    <text evidence="2">The sequence shown here is derived from an EMBL/GenBank/DDBJ whole genome shotgun (WGS) entry which is preliminary data.</text>
</comment>
<dbReference type="InterPro" id="IPR012434">
    <property type="entry name" value="DUF1631"/>
</dbReference>
<feature type="non-terminal residue" evidence="2">
    <location>
        <position position="1"/>
    </location>
</feature>
<evidence type="ECO:0000313" key="2">
    <source>
        <dbReference type="EMBL" id="RCI69442.1"/>
    </source>
</evidence>
<dbReference type="EMBL" id="QORE01003075">
    <property type="protein sequence ID" value="RCI69442.1"/>
    <property type="molecule type" value="Genomic_DNA"/>
</dbReference>
<dbReference type="AlphaFoldDB" id="A0A367LWH6"/>
<evidence type="ECO:0000256" key="1">
    <source>
        <dbReference type="SAM" id="MobiDB-lite"/>
    </source>
</evidence>
<accession>A0A367LWH6</accession>
<organism evidence="2 3">
    <name type="scientific">Pseudomonas aeruginosa</name>
    <dbReference type="NCBI Taxonomy" id="287"/>
    <lineage>
        <taxon>Bacteria</taxon>
        <taxon>Pseudomonadati</taxon>
        <taxon>Pseudomonadota</taxon>
        <taxon>Gammaproteobacteria</taxon>
        <taxon>Pseudomonadales</taxon>
        <taxon>Pseudomonadaceae</taxon>
        <taxon>Pseudomonas</taxon>
    </lineage>
</organism>
<evidence type="ECO:0000313" key="3">
    <source>
        <dbReference type="Proteomes" id="UP000253594"/>
    </source>
</evidence>
<proteinExistence type="predicted"/>
<feature type="region of interest" description="Disordered" evidence="1">
    <location>
        <begin position="99"/>
        <end position="120"/>
    </location>
</feature>
<reference evidence="2 3" key="1">
    <citation type="submission" date="2018-07" db="EMBL/GenBank/DDBJ databases">
        <title>Mechanisms of high-level aminoglycoside resistance among Gram-negative pathogens in Brazil.</title>
        <authorList>
            <person name="Ballaben A.S."/>
            <person name="Darini A.L.C."/>
            <person name="Doi Y."/>
        </authorList>
    </citation>
    <scope>NUCLEOTIDE SEQUENCE [LARGE SCALE GENOMIC DNA]</scope>
    <source>
        <strain evidence="2 3">B2-305</strain>
    </source>
</reference>
<gene>
    <name evidence="2" type="ORF">DT376_39935</name>
</gene>
<dbReference type="Pfam" id="PF07793">
    <property type="entry name" value="DUF1631"/>
    <property type="match status" value="1"/>
</dbReference>
<sequence>SLKALIGRMQIPMLKVALLDKTFFSRGSHPARRLLNEIASASLGWAEHNDARRDSLYQKIEQVVMRLLNDFVDDPAIFAELLEDFIAFTGDERRRSELLEQRTRDAEEGRAKAELARQAV</sequence>
<name>A0A367LWH6_PSEAI</name>
<protein>
    <submittedName>
        <fullName evidence="2">DUF1631 family protein</fullName>
    </submittedName>
</protein>